<evidence type="ECO:0000313" key="2">
    <source>
        <dbReference type="EMBL" id="KAK7105968.1"/>
    </source>
</evidence>
<keyword evidence="1" id="KW-1133">Transmembrane helix</keyword>
<evidence type="ECO:0000313" key="3">
    <source>
        <dbReference type="Proteomes" id="UP001374579"/>
    </source>
</evidence>
<sequence length="152" mass="15447">MTVVRGLTLLKSSCPYRHPSALGTLASTRIDPWSSLLAAPSLASVFVLALALVSGASALAPGASCLAGSDLDLDASVLVLAGSDLVLAASGLVLDASALAFLFSSLVGFPVVAVFSVEFGFASFLPELRPFSGFSAVLVDFASAVFCAYQNK</sequence>
<dbReference type="Proteomes" id="UP001374579">
    <property type="component" value="Unassembled WGS sequence"/>
</dbReference>
<keyword evidence="1" id="KW-0472">Membrane</keyword>
<evidence type="ECO:0000256" key="1">
    <source>
        <dbReference type="SAM" id="Phobius"/>
    </source>
</evidence>
<reference evidence="2 3" key="1">
    <citation type="submission" date="2024-02" db="EMBL/GenBank/DDBJ databases">
        <title>Chromosome-scale genome assembly of the rough periwinkle Littorina saxatilis.</title>
        <authorList>
            <person name="De Jode A."/>
            <person name="Faria R."/>
            <person name="Formenti G."/>
            <person name="Sims Y."/>
            <person name="Smith T.P."/>
            <person name="Tracey A."/>
            <person name="Wood J.M.D."/>
            <person name="Zagrodzka Z.B."/>
            <person name="Johannesson K."/>
            <person name="Butlin R.K."/>
            <person name="Leder E.H."/>
        </authorList>
    </citation>
    <scope>NUCLEOTIDE SEQUENCE [LARGE SCALE GENOMIC DNA]</scope>
    <source>
        <strain evidence="2">Snail1</strain>
        <tissue evidence="2">Muscle</tissue>
    </source>
</reference>
<dbReference type="AlphaFoldDB" id="A0AAN9BH17"/>
<comment type="caution">
    <text evidence="2">The sequence shown here is derived from an EMBL/GenBank/DDBJ whole genome shotgun (WGS) entry which is preliminary data.</text>
</comment>
<feature type="transmembrane region" description="Helical" evidence="1">
    <location>
        <begin position="131"/>
        <end position="149"/>
    </location>
</feature>
<proteinExistence type="predicted"/>
<feature type="transmembrane region" description="Helical" evidence="1">
    <location>
        <begin position="36"/>
        <end position="63"/>
    </location>
</feature>
<feature type="transmembrane region" description="Helical" evidence="1">
    <location>
        <begin position="101"/>
        <end position="125"/>
    </location>
</feature>
<name>A0AAN9BH17_9CAEN</name>
<accession>A0AAN9BH17</accession>
<keyword evidence="1" id="KW-0812">Transmembrane</keyword>
<gene>
    <name evidence="2" type="ORF">V1264_017278</name>
</gene>
<organism evidence="2 3">
    <name type="scientific">Littorina saxatilis</name>
    <dbReference type="NCBI Taxonomy" id="31220"/>
    <lineage>
        <taxon>Eukaryota</taxon>
        <taxon>Metazoa</taxon>
        <taxon>Spiralia</taxon>
        <taxon>Lophotrochozoa</taxon>
        <taxon>Mollusca</taxon>
        <taxon>Gastropoda</taxon>
        <taxon>Caenogastropoda</taxon>
        <taxon>Littorinimorpha</taxon>
        <taxon>Littorinoidea</taxon>
        <taxon>Littorinidae</taxon>
        <taxon>Littorina</taxon>
    </lineage>
</organism>
<keyword evidence="3" id="KW-1185">Reference proteome</keyword>
<feature type="transmembrane region" description="Helical" evidence="1">
    <location>
        <begin position="75"/>
        <end position="94"/>
    </location>
</feature>
<protein>
    <submittedName>
        <fullName evidence="2">Uncharacterized protein</fullName>
    </submittedName>
</protein>
<dbReference type="EMBL" id="JBAMIC010000007">
    <property type="protein sequence ID" value="KAK7105968.1"/>
    <property type="molecule type" value="Genomic_DNA"/>
</dbReference>